<keyword evidence="2" id="KW-1185">Reference proteome</keyword>
<evidence type="ECO:0000313" key="1">
    <source>
        <dbReference type="EMBL" id="CCQ37538.1"/>
    </source>
</evidence>
<sequence length="446" mass="45866">MNRRNVLLGLGTAAAGSGIVFGSGAFTQLQASRDVTIGVDPDSEALIALVPNDSVASVIEDSDGELVIDTDRLGADNEGFNVGSTVEIGQIKNGDVADGSGAFKLVSNFDNELDSDGDNFDGKVDIEIDLTDFEALDNSATFELVATPRDGGSPDGSTQTIADGSSEVFSGVDPDDEIDVAIRVETFNSSDPEDITGDVVFRAGSDLANQNFVQQRERDTLTLEPDDALTISQATLEDNSAFSGNGNQLSKAFGENKGEFRVGGYEPEPGYLVINAEFSGGRIDASDLSKSSGGTITSTGSSGLTAIEGIQIPVVSGINGTDQDYTSGDVDALGFLVGPTADGGTGTAYFSNAVNVNGNVQSSRLIPAVIDGADADPDKTESGGGVKQVISELNNENLSRGEVSLDEVSVYIGNSSSSEKSVSSVTVNGQSISLSDLDVTAADNSS</sequence>
<accession>M1XT09</accession>
<gene>
    <name evidence="1" type="ordered locus">Nmlp_3409</name>
</gene>
<dbReference type="KEGG" id="nmo:Nmlp_3409"/>
<dbReference type="eggNOG" id="arCOG02696">
    <property type="taxonomic scope" value="Archaea"/>
</dbReference>
<dbReference type="AlphaFoldDB" id="M1XT09"/>
<organism evidence="1 2">
    <name type="scientific">Natronomonas moolapensis (strain DSM 18674 / CECT 7526 / JCM 14361 / 8.8.11)</name>
    <dbReference type="NCBI Taxonomy" id="268739"/>
    <lineage>
        <taxon>Archaea</taxon>
        <taxon>Methanobacteriati</taxon>
        <taxon>Methanobacteriota</taxon>
        <taxon>Stenosarchaea group</taxon>
        <taxon>Halobacteria</taxon>
        <taxon>Halobacteriales</taxon>
        <taxon>Natronomonadaceae</taxon>
        <taxon>Natronomonas</taxon>
    </lineage>
</organism>
<dbReference type="Proteomes" id="UP000011867">
    <property type="component" value="Chromosome"/>
</dbReference>
<dbReference type="HOGENOM" id="CLU_613418_0_0_2"/>
<protein>
    <submittedName>
        <fullName evidence="1">Uncharacterized protein</fullName>
    </submittedName>
</protein>
<dbReference type="EMBL" id="HF582854">
    <property type="protein sequence ID" value="CCQ37538.1"/>
    <property type="molecule type" value="Genomic_DNA"/>
</dbReference>
<reference evidence="1 2" key="1">
    <citation type="journal article" date="2013" name="Genome Announc.">
        <title>Genome of the haloarchaeon Natronomonas moolapensis, a neutrophilic member of a previously haloalkaliphilic genus.</title>
        <authorList>
            <person name="Dyall-Smith M.L."/>
            <person name="Pfeiffer F."/>
            <person name="Oberwinkler T."/>
            <person name="Klee K."/>
            <person name="Rampp M."/>
            <person name="Palm P."/>
            <person name="Gross K."/>
            <person name="Schuster S.C."/>
            <person name="Oesterhelt D."/>
        </authorList>
    </citation>
    <scope>NUCLEOTIDE SEQUENCE [LARGE SCALE GENOMIC DNA]</scope>
    <source>
        <strain evidence="2">DSM 18674 / JCM 14361 / 8.8.11</strain>
    </source>
</reference>
<proteinExistence type="predicted"/>
<name>M1XT09_NATM8</name>
<evidence type="ECO:0000313" key="2">
    <source>
        <dbReference type="Proteomes" id="UP000011867"/>
    </source>
</evidence>